<feature type="region of interest" description="Disordered" evidence="1">
    <location>
        <begin position="558"/>
        <end position="630"/>
    </location>
</feature>
<protein>
    <submittedName>
        <fullName evidence="3">Protein ZDS2</fullName>
    </submittedName>
</protein>
<feature type="region of interest" description="Disordered" evidence="1">
    <location>
        <begin position="794"/>
        <end position="826"/>
    </location>
</feature>
<accession>A0ABR4P0Z5</accession>
<feature type="region of interest" description="Disordered" evidence="1">
    <location>
        <begin position="197"/>
        <end position="242"/>
    </location>
</feature>
<evidence type="ECO:0000256" key="1">
    <source>
        <dbReference type="SAM" id="MobiDB-lite"/>
    </source>
</evidence>
<proteinExistence type="predicted"/>
<dbReference type="PANTHER" id="PTHR28089:SF1">
    <property type="entry name" value="PROTEIN ZDS1-RELATED"/>
    <property type="match status" value="1"/>
</dbReference>
<evidence type="ECO:0000259" key="2">
    <source>
        <dbReference type="SMART" id="SM01327"/>
    </source>
</evidence>
<dbReference type="InterPro" id="IPR040206">
    <property type="entry name" value="Zds1/2"/>
</dbReference>
<gene>
    <name evidence="3" type="ORF">RNJ44_00057</name>
</gene>
<dbReference type="Pfam" id="PF08632">
    <property type="entry name" value="Zds_C"/>
    <property type="match status" value="1"/>
</dbReference>
<dbReference type="Proteomes" id="UP001623330">
    <property type="component" value="Unassembled WGS sequence"/>
</dbReference>
<feature type="domain" description="Protein Zds1 C-terminal" evidence="2">
    <location>
        <begin position="731"/>
        <end position="783"/>
    </location>
</feature>
<feature type="region of interest" description="Disordered" evidence="1">
    <location>
        <begin position="521"/>
        <end position="544"/>
    </location>
</feature>
<dbReference type="InterPro" id="IPR013941">
    <property type="entry name" value="ZDS1_C"/>
</dbReference>
<organism evidence="3 4">
    <name type="scientific">Nakaseomyces bracarensis</name>
    <dbReference type="NCBI Taxonomy" id="273131"/>
    <lineage>
        <taxon>Eukaryota</taxon>
        <taxon>Fungi</taxon>
        <taxon>Dikarya</taxon>
        <taxon>Ascomycota</taxon>
        <taxon>Saccharomycotina</taxon>
        <taxon>Saccharomycetes</taxon>
        <taxon>Saccharomycetales</taxon>
        <taxon>Saccharomycetaceae</taxon>
        <taxon>Nakaseomyces</taxon>
    </lineage>
</organism>
<name>A0ABR4P0Z5_9SACH</name>
<feature type="compositionally biased region" description="Polar residues" evidence="1">
    <location>
        <begin position="601"/>
        <end position="630"/>
    </location>
</feature>
<sequence length="826" mass="92725">MSIPRHQKKSEVYLRAAQSLDQEVQHVKNLKRLSIGSDLIDPDLNMRIDVEESYDADLSKEETSSIYEDSYDESSSSIDRTRVEYLTSNVQEEDLQGQVLDDSEDKHSISGKLARGLGRARSLNGIIRRMGTKHRTLRGTRSMSNLKKKKSNDEGDDERDVGEKLLWVPADQHPSVKPENYLELVKDTLEKIRDIDYGKEDDEQLDGTQNPESNKENIEASKSTGGKLRGGSVVRRPSSLRKSYTEFSTEDLELLDKALDNNRTQITRGNTNKKRLSLREITNELAKHSNKVGLTDDNAITLARTLSIASAIDNTPGSDSLDQLDKTRSLPNDTEEGFASNVFTNNHSLASNSSSLKRSKFNTYRVKPQLKGPLNLTNNKTPRSLNLIARHTWDSNSSNEDSDGSMNYHTDNDMIQKSILDPIDGPMISTISDDDRDISINSFSQDSSMVSSDSTSHSILNRPDESISYISEKLENGNNTIHKGYTTANNSFSTPATDDHKTSGPIRKSFEHRITGAKTLLDSRGQLNESASETNEDEVTAEKKERLDKRITNLFKRKKDKKPDSDYETPKIVLTPTLSPEDKESDQLDQTLNDVIRPISPESTKGGSLISFTPTSDDGESTGSTLLTGRSNSNDEVVEYVQELEDDSRDLSGSDILNELNEEYNRHLEYSIDNSNDSVVYDQSFGDTAETQPIPPQPKKLTFDDVKRPERPNAPMEFTDSAFGFPLPPLTTSTVIMCDHRLGINVERAIYRLSHLKLSDSNRELRQQVLLSNFMYAYLNLVNHTLYMEEAEQKELAPTTTDNEEQEQVYPAVDNQSDGTILIPEL</sequence>
<evidence type="ECO:0000313" key="4">
    <source>
        <dbReference type="Proteomes" id="UP001623330"/>
    </source>
</evidence>
<dbReference type="SMART" id="SM01327">
    <property type="entry name" value="Zds_C"/>
    <property type="match status" value="1"/>
</dbReference>
<feature type="compositionally biased region" description="Basic and acidic residues" evidence="1">
    <location>
        <begin position="497"/>
        <end position="506"/>
    </location>
</feature>
<feature type="region of interest" description="Disordered" evidence="1">
    <location>
        <begin position="485"/>
        <end position="506"/>
    </location>
</feature>
<feature type="region of interest" description="Disordered" evidence="1">
    <location>
        <begin position="687"/>
        <end position="706"/>
    </location>
</feature>
<dbReference type="PANTHER" id="PTHR28089">
    <property type="entry name" value="PROTEIN ZDS1-RELATED"/>
    <property type="match status" value="1"/>
</dbReference>
<evidence type="ECO:0000313" key="3">
    <source>
        <dbReference type="EMBL" id="KAL3235298.1"/>
    </source>
</evidence>
<reference evidence="3 4" key="1">
    <citation type="submission" date="2024-05" db="EMBL/GenBank/DDBJ databases">
        <title>Long read based assembly of the Candida bracarensis genome reveals expanded adhesin content.</title>
        <authorList>
            <person name="Marcet-Houben M."/>
            <person name="Ksiezopolska E."/>
            <person name="Gabaldon T."/>
        </authorList>
    </citation>
    <scope>NUCLEOTIDE SEQUENCE [LARGE SCALE GENOMIC DNA]</scope>
    <source>
        <strain evidence="3 4">CBM6</strain>
    </source>
</reference>
<comment type="caution">
    <text evidence="3">The sequence shown here is derived from an EMBL/GenBank/DDBJ whole genome shotgun (WGS) entry which is preliminary data.</text>
</comment>
<feature type="region of interest" description="Disordered" evidence="1">
    <location>
        <begin position="124"/>
        <end position="159"/>
    </location>
</feature>
<keyword evidence="4" id="KW-1185">Reference proteome</keyword>
<feature type="compositionally biased region" description="Polar residues" evidence="1">
    <location>
        <begin position="485"/>
        <end position="496"/>
    </location>
</feature>
<dbReference type="EMBL" id="JBEVYD010000001">
    <property type="protein sequence ID" value="KAL3235298.1"/>
    <property type="molecule type" value="Genomic_DNA"/>
</dbReference>